<comment type="caution">
    <text evidence="1">The sequence shown here is derived from an EMBL/GenBank/DDBJ whole genome shotgun (WGS) entry which is preliminary data.</text>
</comment>
<organism evidence="1 2">
    <name type="scientific">Lyngbya aestuarii BL J</name>
    <dbReference type="NCBI Taxonomy" id="1348334"/>
    <lineage>
        <taxon>Bacteria</taxon>
        <taxon>Bacillati</taxon>
        <taxon>Cyanobacteriota</taxon>
        <taxon>Cyanophyceae</taxon>
        <taxon>Oscillatoriophycideae</taxon>
        <taxon>Oscillatoriales</taxon>
        <taxon>Microcoleaceae</taxon>
        <taxon>Lyngbya</taxon>
    </lineage>
</organism>
<sequence length="459" mass="52338">MKQKLIIIFLFLFSLILSTCSGEMLPQKTSINISDRPLTIWWNRGYYPQQDEAIEQLVSDWQKQTNNSVELLFFSEDETLSKAIKAIENNNPPDILFSERAEYTLTPLWAKNGKLADVSPVIESIKAQYTPVALKSASLDNDVTKKSSYYAVPLMQQSLHIHYWKDLVKQIGLQDSIPQDWQGFWNYWKQAQETLLLQGRSDIYAMGIPISVASSDTYWVFEQILEAYDVRLIDSQGKLKLDKPQVKAGITEALTWLTNLYKAGYIPPNSINWLNADNNTTFLNKMTLMTLNVSLSIPGSQQQDEDIYLNQMATIQFPNKPSGEPMKSLTSIKQALIFAASPNQTLAQEFLTYLVQPDHLEQYIKGAAGRYFPVMPELFSDPFWNNPNNPHVYEAAKQLRQGKTRSLYQVLNPAYAQVSTENIWGEALQQVVVNDVLPSVAVDQAIERIKEIFAEWKTT</sequence>
<dbReference type="EMBL" id="AUZM01000025">
    <property type="protein sequence ID" value="ERT07141.1"/>
    <property type="molecule type" value="Genomic_DNA"/>
</dbReference>
<protein>
    <submittedName>
        <fullName evidence="1">Bacterial extracellular solute-binding family protein</fullName>
    </submittedName>
</protein>
<reference evidence="1 2" key="1">
    <citation type="journal article" date="2013" name="Front. Microbiol.">
        <title>Comparative genomic analyses of the cyanobacterium, Lyngbya aestuarii BL J, a powerful hydrogen producer.</title>
        <authorList>
            <person name="Kothari A."/>
            <person name="Vaughn M."/>
            <person name="Garcia-Pichel F."/>
        </authorList>
    </citation>
    <scope>NUCLEOTIDE SEQUENCE [LARGE SCALE GENOMIC DNA]</scope>
    <source>
        <strain evidence="1 2">BL J</strain>
    </source>
</reference>
<evidence type="ECO:0000313" key="2">
    <source>
        <dbReference type="Proteomes" id="UP000017127"/>
    </source>
</evidence>
<dbReference type="Gene3D" id="3.40.190.10">
    <property type="entry name" value="Periplasmic binding protein-like II"/>
    <property type="match status" value="1"/>
</dbReference>
<dbReference type="SUPFAM" id="SSF53850">
    <property type="entry name" value="Periplasmic binding protein-like II"/>
    <property type="match status" value="1"/>
</dbReference>
<accession>U7QL47</accession>
<dbReference type="AlphaFoldDB" id="U7QL47"/>
<dbReference type="RefSeq" id="WP_023066634.1">
    <property type="nucleotide sequence ID" value="NZ_AUZM01000025.1"/>
</dbReference>
<dbReference type="InterPro" id="IPR006059">
    <property type="entry name" value="SBP"/>
</dbReference>
<proteinExistence type="predicted"/>
<dbReference type="OrthoDB" id="8871943at2"/>
<dbReference type="PANTHER" id="PTHR43649">
    <property type="entry name" value="ARABINOSE-BINDING PROTEIN-RELATED"/>
    <property type="match status" value="1"/>
</dbReference>
<name>U7QL47_9CYAN</name>
<dbReference type="Proteomes" id="UP000017127">
    <property type="component" value="Unassembled WGS sequence"/>
</dbReference>
<dbReference type="Pfam" id="PF13416">
    <property type="entry name" value="SBP_bac_8"/>
    <property type="match status" value="1"/>
</dbReference>
<gene>
    <name evidence="1" type="ORF">M595_2885</name>
</gene>
<dbReference type="InterPro" id="IPR050490">
    <property type="entry name" value="Bact_solute-bd_prot1"/>
</dbReference>
<evidence type="ECO:0000313" key="1">
    <source>
        <dbReference type="EMBL" id="ERT07141.1"/>
    </source>
</evidence>
<dbReference type="PANTHER" id="PTHR43649:SF12">
    <property type="entry name" value="DIACETYLCHITOBIOSE BINDING PROTEIN DASA"/>
    <property type="match status" value="1"/>
</dbReference>
<keyword evidence="2" id="KW-1185">Reference proteome</keyword>